<evidence type="ECO:0000259" key="3">
    <source>
        <dbReference type="PROSITE" id="PS50043"/>
    </source>
</evidence>
<feature type="region of interest" description="Disordered" evidence="2">
    <location>
        <begin position="141"/>
        <end position="172"/>
    </location>
</feature>
<dbReference type="Proteomes" id="UP000544122">
    <property type="component" value="Unassembled WGS sequence"/>
</dbReference>
<evidence type="ECO:0000256" key="1">
    <source>
        <dbReference type="ARBA" id="ARBA00023125"/>
    </source>
</evidence>
<dbReference type="InterPro" id="IPR016032">
    <property type="entry name" value="Sig_transdc_resp-reg_C-effctor"/>
</dbReference>
<dbReference type="RefSeq" id="WP_171582533.1">
    <property type="nucleotide sequence ID" value="NZ_JAAVLX010000010.1"/>
</dbReference>
<dbReference type="SUPFAM" id="SSF46894">
    <property type="entry name" value="C-terminal effector domain of the bipartite response regulators"/>
    <property type="match status" value="1"/>
</dbReference>
<name>A0A7Y4GWM1_9BRAD</name>
<dbReference type="Gene3D" id="3.40.50.2300">
    <property type="match status" value="1"/>
</dbReference>
<dbReference type="InterPro" id="IPR000792">
    <property type="entry name" value="Tscrpt_reg_LuxR_C"/>
</dbReference>
<proteinExistence type="predicted"/>
<accession>A0A7Y4GWM1</accession>
<dbReference type="Pfam" id="PF00196">
    <property type="entry name" value="GerE"/>
    <property type="match status" value="1"/>
</dbReference>
<dbReference type="GO" id="GO:0006355">
    <property type="term" value="P:regulation of DNA-templated transcription"/>
    <property type="evidence" value="ECO:0007669"/>
    <property type="project" value="InterPro"/>
</dbReference>
<dbReference type="SMART" id="SM00421">
    <property type="entry name" value="HTH_LUXR"/>
    <property type="match status" value="1"/>
</dbReference>
<dbReference type="EMBL" id="JAAVLX010000010">
    <property type="protein sequence ID" value="NOJ43315.1"/>
    <property type="molecule type" value="Genomic_DNA"/>
</dbReference>
<dbReference type="PROSITE" id="PS50043">
    <property type="entry name" value="HTH_LUXR_2"/>
    <property type="match status" value="1"/>
</dbReference>
<organism evidence="4 5">
    <name type="scientific">Bradyrhizobium australiense</name>
    <dbReference type="NCBI Taxonomy" id="2721161"/>
    <lineage>
        <taxon>Bacteria</taxon>
        <taxon>Pseudomonadati</taxon>
        <taxon>Pseudomonadota</taxon>
        <taxon>Alphaproteobacteria</taxon>
        <taxon>Hyphomicrobiales</taxon>
        <taxon>Nitrobacteraceae</taxon>
        <taxon>Bradyrhizobium</taxon>
    </lineage>
</organism>
<keyword evidence="1" id="KW-0238">DNA-binding</keyword>
<reference evidence="4 5" key="1">
    <citation type="submission" date="2020-03" db="EMBL/GenBank/DDBJ databases">
        <title>Bradyrhizobium diversity isolated from nodules of Indigofera sp.</title>
        <authorList>
            <person name="Klepa M."/>
            <person name="Helene L."/>
            <person name="Hungria M."/>
        </authorList>
    </citation>
    <scope>NUCLEOTIDE SEQUENCE [LARGE SCALE GENOMIC DNA]</scope>
    <source>
        <strain evidence="4 5">WSM 1791</strain>
    </source>
</reference>
<protein>
    <submittedName>
        <fullName evidence="4">Response regulator transcription factor</fullName>
    </submittedName>
</protein>
<dbReference type="PROSITE" id="PS00622">
    <property type="entry name" value="HTH_LUXR_1"/>
    <property type="match status" value="1"/>
</dbReference>
<sequence>MRRRQSFAIILIGTSVVLRAGLHRILRTAHFRIQGSIARADDLIPRTLQEGQLLFLMIDTGQDVDSIIKQVELLRDQYPNGRIAIVADHYGLSEIVSVFRAGASGYFVDITSCDAFIKSIELVMMGQTIFPPALLSLVRGTESATEAEPRGENDRTLSKTEDTAAEHATAPRLSTRESSILCRLVEGDSNKCIARKVDIAEATVKVHVKAILRKIRVQNRTQAAIWAINNGWLTRSTDRCSPPANSEVGKQLPNPGGVVVEASAQLCVFTHKANEVEITPIDDHPIHKGINGRFSDSGRFGN</sequence>
<gene>
    <name evidence="4" type="ORF">HCN58_27745</name>
</gene>
<dbReference type="InterPro" id="IPR039420">
    <property type="entry name" value="WalR-like"/>
</dbReference>
<evidence type="ECO:0000256" key="2">
    <source>
        <dbReference type="SAM" id="MobiDB-lite"/>
    </source>
</evidence>
<keyword evidence="5" id="KW-1185">Reference proteome</keyword>
<feature type="domain" description="HTH luxR-type" evidence="3">
    <location>
        <begin position="166"/>
        <end position="231"/>
    </location>
</feature>
<evidence type="ECO:0000313" key="4">
    <source>
        <dbReference type="EMBL" id="NOJ43315.1"/>
    </source>
</evidence>
<feature type="compositionally biased region" description="Basic and acidic residues" evidence="2">
    <location>
        <begin position="147"/>
        <end position="165"/>
    </location>
</feature>
<dbReference type="PANTHER" id="PTHR43214">
    <property type="entry name" value="TWO-COMPONENT RESPONSE REGULATOR"/>
    <property type="match status" value="1"/>
</dbReference>
<dbReference type="CDD" id="cd06170">
    <property type="entry name" value="LuxR_C_like"/>
    <property type="match status" value="1"/>
</dbReference>
<dbReference type="PRINTS" id="PR00038">
    <property type="entry name" value="HTHLUXR"/>
</dbReference>
<evidence type="ECO:0000313" key="5">
    <source>
        <dbReference type="Proteomes" id="UP000544122"/>
    </source>
</evidence>
<dbReference type="GO" id="GO:0003677">
    <property type="term" value="F:DNA binding"/>
    <property type="evidence" value="ECO:0007669"/>
    <property type="project" value="UniProtKB-KW"/>
</dbReference>
<comment type="caution">
    <text evidence="4">The sequence shown here is derived from an EMBL/GenBank/DDBJ whole genome shotgun (WGS) entry which is preliminary data.</text>
</comment>
<dbReference type="AlphaFoldDB" id="A0A7Y4GWM1"/>
<dbReference type="PANTHER" id="PTHR43214:SF42">
    <property type="entry name" value="TRANSCRIPTIONAL REGULATORY PROTEIN DESR"/>
    <property type="match status" value="1"/>
</dbReference>